<dbReference type="EMBL" id="BAAAJE010000006">
    <property type="protein sequence ID" value="GAA1140052.1"/>
    <property type="molecule type" value="Genomic_DNA"/>
</dbReference>
<name>A0ABP4F035_9ACTN</name>
<sequence>MKTTLIERRHAWRALSQQDKQQRLVDLRRQHQQQVEFEMLRLQTVR</sequence>
<keyword evidence="2" id="KW-1185">Reference proteome</keyword>
<dbReference type="Proteomes" id="UP001499979">
    <property type="component" value="Unassembled WGS sequence"/>
</dbReference>
<evidence type="ECO:0000313" key="2">
    <source>
        <dbReference type="Proteomes" id="UP001499979"/>
    </source>
</evidence>
<organism evidence="1 2">
    <name type="scientific">Nocardioides aquiterrae</name>
    <dbReference type="NCBI Taxonomy" id="203799"/>
    <lineage>
        <taxon>Bacteria</taxon>
        <taxon>Bacillati</taxon>
        <taxon>Actinomycetota</taxon>
        <taxon>Actinomycetes</taxon>
        <taxon>Propionibacteriales</taxon>
        <taxon>Nocardioidaceae</taxon>
        <taxon>Nocardioides</taxon>
    </lineage>
</organism>
<comment type="caution">
    <text evidence="1">The sequence shown here is derived from an EMBL/GenBank/DDBJ whole genome shotgun (WGS) entry which is preliminary data.</text>
</comment>
<proteinExistence type="predicted"/>
<accession>A0ABP4F035</accession>
<protein>
    <submittedName>
        <fullName evidence="1">Uncharacterized protein</fullName>
    </submittedName>
</protein>
<evidence type="ECO:0000313" key="1">
    <source>
        <dbReference type="EMBL" id="GAA1140052.1"/>
    </source>
</evidence>
<reference evidence="2" key="1">
    <citation type="journal article" date="2019" name="Int. J. Syst. Evol. Microbiol.">
        <title>The Global Catalogue of Microorganisms (GCM) 10K type strain sequencing project: providing services to taxonomists for standard genome sequencing and annotation.</title>
        <authorList>
            <consortium name="The Broad Institute Genomics Platform"/>
            <consortium name="The Broad Institute Genome Sequencing Center for Infectious Disease"/>
            <person name="Wu L."/>
            <person name="Ma J."/>
        </authorList>
    </citation>
    <scope>NUCLEOTIDE SEQUENCE [LARGE SCALE GENOMIC DNA]</scope>
    <source>
        <strain evidence="2">JCM 11813</strain>
    </source>
</reference>
<gene>
    <name evidence="1" type="ORF">GCM10009606_19580</name>
</gene>
<dbReference type="RefSeq" id="WP_343907320.1">
    <property type="nucleotide sequence ID" value="NZ_BAAAJE010000006.1"/>
</dbReference>